<organism evidence="2 3">
    <name type="scientific">Emergomyces pasteurianus Ep9510</name>
    <dbReference type="NCBI Taxonomy" id="1447872"/>
    <lineage>
        <taxon>Eukaryota</taxon>
        <taxon>Fungi</taxon>
        <taxon>Dikarya</taxon>
        <taxon>Ascomycota</taxon>
        <taxon>Pezizomycotina</taxon>
        <taxon>Eurotiomycetes</taxon>
        <taxon>Eurotiomycetidae</taxon>
        <taxon>Onygenales</taxon>
        <taxon>Ajellomycetaceae</taxon>
        <taxon>Emergomyces</taxon>
    </lineage>
</organism>
<dbReference type="Proteomes" id="UP000182235">
    <property type="component" value="Unassembled WGS sequence"/>
</dbReference>
<feature type="compositionally biased region" description="Polar residues" evidence="1">
    <location>
        <begin position="511"/>
        <end position="529"/>
    </location>
</feature>
<feature type="region of interest" description="Disordered" evidence="1">
    <location>
        <begin position="326"/>
        <end position="445"/>
    </location>
</feature>
<evidence type="ECO:0000256" key="1">
    <source>
        <dbReference type="SAM" id="MobiDB-lite"/>
    </source>
</evidence>
<gene>
    <name evidence="2" type="ORF">AJ78_00854</name>
</gene>
<dbReference type="EMBL" id="LGRN01000016">
    <property type="protein sequence ID" value="OJD19154.1"/>
    <property type="molecule type" value="Genomic_DNA"/>
</dbReference>
<feature type="region of interest" description="Disordered" evidence="1">
    <location>
        <begin position="42"/>
        <end position="66"/>
    </location>
</feature>
<evidence type="ECO:0000313" key="3">
    <source>
        <dbReference type="Proteomes" id="UP000182235"/>
    </source>
</evidence>
<accession>A0A1J9PTC2</accession>
<reference evidence="2 3" key="1">
    <citation type="submission" date="2015-07" db="EMBL/GenBank/DDBJ databases">
        <title>Emmonsia species relationships and genome sequence.</title>
        <authorList>
            <consortium name="The Broad Institute Genomics Platform"/>
            <person name="Cuomo C.A."/>
            <person name="Munoz J.F."/>
            <person name="Imamovic A."/>
            <person name="Priest M.E."/>
            <person name="Young S."/>
            <person name="Clay O.K."/>
            <person name="McEwen J.G."/>
        </authorList>
    </citation>
    <scope>NUCLEOTIDE SEQUENCE [LARGE SCALE GENOMIC DNA]</scope>
    <source>
        <strain evidence="2 3">UAMH 9510</strain>
    </source>
</reference>
<protein>
    <submittedName>
        <fullName evidence="2">Uncharacterized protein</fullName>
    </submittedName>
</protein>
<feature type="region of interest" description="Disordered" evidence="1">
    <location>
        <begin position="208"/>
        <end position="242"/>
    </location>
</feature>
<feature type="compositionally biased region" description="Acidic residues" evidence="1">
    <location>
        <begin position="218"/>
        <end position="231"/>
    </location>
</feature>
<feature type="compositionally biased region" description="Low complexity" evidence="1">
    <location>
        <begin position="426"/>
        <end position="442"/>
    </location>
</feature>
<proteinExistence type="predicted"/>
<dbReference type="AlphaFoldDB" id="A0A1J9PTC2"/>
<evidence type="ECO:0000313" key="2">
    <source>
        <dbReference type="EMBL" id="OJD19154.1"/>
    </source>
</evidence>
<name>A0A1J9PTC2_9EURO</name>
<keyword evidence="3" id="KW-1185">Reference proteome</keyword>
<dbReference type="VEuPathDB" id="FungiDB:AJ78_00854"/>
<feature type="compositionally biased region" description="Basic and acidic residues" evidence="1">
    <location>
        <begin position="342"/>
        <end position="365"/>
    </location>
</feature>
<sequence length="667" mass="72271">MSNGIPIIILDDDEQEEDDDDELQITGIAVCANHRINSDPGCAAGFSNPSDSKQTGNSPIGNGGIDGQQVVATRQTDGVGVAHPILASAAEWLQSSVPLEESSPYFPPPLPSPTNSLSTLGNPCEKNHIATPNAGNILAELTSASGQETSAKHPPLNLLFTRQFFTDMADTIAHIFPYGELASKYKCSVEQVNHALIAVVLDPLTKRSNGKGSCGNGNDDDDEEEEEEEEEHGQGYMENERGAPDFLMNGCKKTDQETVYELQGKSEGKGLTTEFEQTLVAASGNAEGYLKERNDAFIAYKAFRGARKNERGEAWTAVQGKEYKSLGEQLEEMAEAPGQEHPLSDTDTRTEAAIPVHEKGAKEDESTSSSRKRTRSSSETANGKEITGRDSTKSAPPSPPPTTSPALYQLPPPPPLKKAKTTVYPSTPTQTSTAASATGTTSLRHSNPKHLVVTDLSIDTYKLNFFSNSYNNNTDNRSTPSPYSSGSSSTSQAPTAQTPTPLPRPKPLPHITTNPVPYPNNSHPRPSAATSYFTRSARRHLVTIDKFGNYQRVQQNQSQRRYSTLPSHKSNKNNTALLPCFNGLLRRRAVVVKEHPPDTADSGAQCDFHDPYCNAGADLTTRVFTEGLRGELFVGFREEEGRRKLVGLEFGLEQIGLGGQGKWKVKG</sequence>
<feature type="region of interest" description="Disordered" evidence="1">
    <location>
        <begin position="469"/>
        <end position="529"/>
    </location>
</feature>
<comment type="caution">
    <text evidence="2">The sequence shown here is derived from an EMBL/GenBank/DDBJ whole genome shotgun (WGS) entry which is preliminary data.</text>
</comment>
<feature type="compositionally biased region" description="Polar residues" evidence="1">
    <location>
        <begin position="47"/>
        <end position="60"/>
    </location>
</feature>
<feature type="compositionally biased region" description="Low complexity" evidence="1">
    <location>
        <begin position="478"/>
        <end position="499"/>
    </location>
</feature>
<dbReference type="OrthoDB" id="4492028at2759"/>